<dbReference type="GeneTree" id="ENSGT00390000003939"/>
<evidence type="ECO:0000313" key="14">
    <source>
        <dbReference type="Ensembl" id="ENSAMXP00000018573.2"/>
    </source>
</evidence>
<dbReference type="HOGENOM" id="CLU_021322_4_4_1"/>
<evidence type="ECO:0000313" key="15">
    <source>
        <dbReference type="Proteomes" id="UP000018467"/>
    </source>
</evidence>
<dbReference type="InterPro" id="IPR044748">
    <property type="entry name" value="Trm3/TARBP1_C"/>
</dbReference>
<comment type="function">
    <text evidence="9">S-adenosyl-L-methionine-dependent 2'-O-ribose methyltransferase that catalyzes the formation of 2'-O-methylguanosine at position 18 (Gm18) in a subset of tRNA. Selectively mediates Gm18 methylation of tRNAGln-TTG/CTG and tRNASer-TGA/GCT. Gm18 modification can enhance the stability of modified tRNAs.</text>
</comment>
<keyword evidence="6" id="KW-0694">RNA-binding</keyword>
<reference evidence="14" key="4">
    <citation type="submission" date="2025-09" db="UniProtKB">
        <authorList>
            <consortium name="Ensembl"/>
        </authorList>
    </citation>
    <scope>IDENTIFICATION</scope>
</reference>
<name>W5LFG1_ASTMX</name>
<comment type="catalytic activity">
    <reaction evidence="8">
        <text>guanosine(18) in tRNA + S-adenosyl-L-methionine = 2'-O-methylguanosine(18) in tRNA + S-adenosyl-L-homocysteine + H(+)</text>
        <dbReference type="Rhea" id="RHEA:20077"/>
        <dbReference type="Rhea" id="RHEA-COMP:10190"/>
        <dbReference type="Rhea" id="RHEA-COMP:10192"/>
        <dbReference type="ChEBI" id="CHEBI:15378"/>
        <dbReference type="ChEBI" id="CHEBI:57856"/>
        <dbReference type="ChEBI" id="CHEBI:59789"/>
        <dbReference type="ChEBI" id="CHEBI:74269"/>
        <dbReference type="ChEBI" id="CHEBI:74445"/>
        <dbReference type="EC" id="2.1.1.34"/>
    </reaction>
    <physiologicalReaction direction="left-to-right" evidence="8">
        <dbReference type="Rhea" id="RHEA:20078"/>
    </physiologicalReaction>
</comment>
<dbReference type="Ensembl" id="ENSAMXT00000018573.2">
    <property type="protein sequence ID" value="ENSAMXP00000018573.2"/>
    <property type="gene ID" value="ENSAMXG00000018028.2"/>
</dbReference>
<dbReference type="Bgee" id="ENSAMXG00000018028">
    <property type="expression patterns" value="Expressed in testis and 14 other cell types or tissues"/>
</dbReference>
<organism evidence="14 15">
    <name type="scientific">Astyanax mexicanus</name>
    <name type="common">Blind cave fish</name>
    <name type="synonym">Astyanax fasciatus mexicanus</name>
    <dbReference type="NCBI Taxonomy" id="7994"/>
    <lineage>
        <taxon>Eukaryota</taxon>
        <taxon>Metazoa</taxon>
        <taxon>Chordata</taxon>
        <taxon>Craniata</taxon>
        <taxon>Vertebrata</taxon>
        <taxon>Euteleostomi</taxon>
        <taxon>Actinopterygii</taxon>
        <taxon>Neopterygii</taxon>
        <taxon>Teleostei</taxon>
        <taxon>Ostariophysi</taxon>
        <taxon>Characiformes</taxon>
        <taxon>Characoidei</taxon>
        <taxon>Acestrorhamphidae</taxon>
        <taxon>Acestrorhamphinae</taxon>
        <taxon>Astyanax</taxon>
    </lineage>
</organism>
<evidence type="ECO:0000259" key="13">
    <source>
        <dbReference type="Pfam" id="PF00588"/>
    </source>
</evidence>
<dbReference type="InParanoid" id="W5LFG1"/>
<comment type="similarity">
    <text evidence="1">Belongs to the class IV-like SAM-binding methyltransferase superfamily. RNA methyltransferase TrmH family.</text>
</comment>
<feature type="domain" description="tRNA/rRNA methyltransferase SpoU type" evidence="13">
    <location>
        <begin position="37"/>
        <end position="176"/>
    </location>
</feature>
<evidence type="ECO:0000256" key="4">
    <source>
        <dbReference type="ARBA" id="ARBA00022679"/>
    </source>
</evidence>
<reference evidence="15" key="2">
    <citation type="journal article" date="2014" name="Nat. Commun.">
        <title>The cavefish genome reveals candidate genes for eye loss.</title>
        <authorList>
            <person name="McGaugh S.E."/>
            <person name="Gross J.B."/>
            <person name="Aken B."/>
            <person name="Blin M."/>
            <person name="Borowsky R."/>
            <person name="Chalopin D."/>
            <person name="Hinaux H."/>
            <person name="Jeffery W.R."/>
            <person name="Keene A."/>
            <person name="Ma L."/>
            <person name="Minx P."/>
            <person name="Murphy D."/>
            <person name="O'Quin K.E."/>
            <person name="Retaux S."/>
            <person name="Rohner N."/>
            <person name="Searle S.M."/>
            <person name="Stahl B.A."/>
            <person name="Tabin C."/>
            <person name="Volff J.N."/>
            <person name="Yoshizawa M."/>
            <person name="Warren W.C."/>
        </authorList>
    </citation>
    <scope>NUCLEOTIDE SEQUENCE [LARGE SCALE GENOMIC DNA]</scope>
    <source>
        <strain evidence="15">female</strain>
    </source>
</reference>
<dbReference type="SUPFAM" id="SSF75217">
    <property type="entry name" value="alpha/beta knot"/>
    <property type="match status" value="1"/>
</dbReference>
<evidence type="ECO:0000256" key="9">
    <source>
        <dbReference type="ARBA" id="ARBA00093361"/>
    </source>
</evidence>
<evidence type="ECO:0000256" key="6">
    <source>
        <dbReference type="ARBA" id="ARBA00022884"/>
    </source>
</evidence>
<reference evidence="15" key="1">
    <citation type="submission" date="2013-03" db="EMBL/GenBank/DDBJ databases">
        <authorList>
            <person name="Jeffery W."/>
            <person name="Warren W."/>
            <person name="Wilson R.K."/>
        </authorList>
    </citation>
    <scope>NUCLEOTIDE SEQUENCE</scope>
    <source>
        <strain evidence="15">female</strain>
    </source>
</reference>
<dbReference type="InterPro" id="IPR001537">
    <property type="entry name" value="SpoU_MeTrfase"/>
</dbReference>
<dbReference type="Pfam" id="PF00588">
    <property type="entry name" value="SpoU_methylase"/>
    <property type="match status" value="1"/>
</dbReference>
<dbReference type="CDD" id="cd18091">
    <property type="entry name" value="SpoU-like_TRM3-like"/>
    <property type="match status" value="1"/>
</dbReference>
<dbReference type="Gene3D" id="3.40.1280.10">
    <property type="match status" value="1"/>
</dbReference>
<dbReference type="GO" id="GO:0003723">
    <property type="term" value="F:RNA binding"/>
    <property type="evidence" value="ECO:0007669"/>
    <property type="project" value="UniProtKB-KW"/>
</dbReference>
<dbReference type="InterPro" id="IPR045330">
    <property type="entry name" value="TRM3/TARBP1"/>
</dbReference>
<accession>W5LFG1</accession>
<evidence type="ECO:0000256" key="7">
    <source>
        <dbReference type="ARBA" id="ARBA00022990"/>
    </source>
</evidence>
<sequence>ADVQKKIAPWRLSVQEQEPQLMAQQRAVRLGKLTNALVVVASLIDKPTNLGLCRTCEIFGASALVLDSLRHVSDKQFQALSVSSELWLPLLEVKPSELTDFLQLKKREGYCIVGVEQTANSQSLQDYSFPEKTLLLLNEREGIDVNLLQLLDVCVEIPQQGVTRSLNVHVSAALLVWEYTRQHLGSAQEA</sequence>
<proteinExistence type="inferred from homology"/>
<evidence type="ECO:0000256" key="1">
    <source>
        <dbReference type="ARBA" id="ARBA00007228"/>
    </source>
</evidence>
<evidence type="ECO:0000256" key="5">
    <source>
        <dbReference type="ARBA" id="ARBA00022691"/>
    </source>
</evidence>
<keyword evidence="3" id="KW-0489">Methyltransferase</keyword>
<evidence type="ECO:0000256" key="2">
    <source>
        <dbReference type="ARBA" id="ARBA00011407"/>
    </source>
</evidence>
<evidence type="ECO:0000256" key="3">
    <source>
        <dbReference type="ARBA" id="ARBA00022603"/>
    </source>
</evidence>
<protein>
    <recommendedName>
        <fullName evidence="11">tRNA (guanosine(18)-2'-O)-methyltransferase TARBP1</fullName>
        <ecNumber evidence="10">2.1.1.34</ecNumber>
    </recommendedName>
    <alternativeName>
        <fullName evidence="12">TAR RNA-binding protein 1</fullName>
    </alternativeName>
</protein>
<dbReference type="AlphaFoldDB" id="W5LFG1"/>
<evidence type="ECO:0000256" key="12">
    <source>
        <dbReference type="ARBA" id="ARBA00093656"/>
    </source>
</evidence>
<evidence type="ECO:0000256" key="10">
    <source>
        <dbReference type="ARBA" id="ARBA00093594"/>
    </source>
</evidence>
<dbReference type="GO" id="GO:0141100">
    <property type="term" value="F:tRNA (guanine(18)-2'-O)-methyltransferase activity"/>
    <property type="evidence" value="ECO:0007669"/>
    <property type="project" value="UniProtKB-EC"/>
</dbReference>
<keyword evidence="15" id="KW-1185">Reference proteome</keyword>
<dbReference type="EC" id="2.1.1.34" evidence="10"/>
<evidence type="ECO:0000256" key="8">
    <source>
        <dbReference type="ARBA" id="ARBA00093266"/>
    </source>
</evidence>
<dbReference type="Proteomes" id="UP000018467">
    <property type="component" value="Unassembled WGS sequence"/>
</dbReference>
<dbReference type="GO" id="GO:0030488">
    <property type="term" value="P:tRNA methylation"/>
    <property type="evidence" value="ECO:0007669"/>
    <property type="project" value="InterPro"/>
</dbReference>
<dbReference type="STRING" id="7994.ENSAMXP00000018573"/>
<dbReference type="PANTHER" id="PTHR12029">
    <property type="entry name" value="RNA METHYLTRANSFERASE"/>
    <property type="match status" value="1"/>
</dbReference>
<evidence type="ECO:0000256" key="11">
    <source>
        <dbReference type="ARBA" id="ARBA00093636"/>
    </source>
</evidence>
<dbReference type="PANTHER" id="PTHR12029:SF11">
    <property type="entry name" value="METHYLTRANSFERASE TARBP1-RELATED"/>
    <property type="match status" value="1"/>
</dbReference>
<keyword evidence="5" id="KW-0949">S-adenosyl-L-methionine</keyword>
<dbReference type="InterPro" id="IPR029028">
    <property type="entry name" value="Alpha/beta_knot_MTases"/>
</dbReference>
<comment type="subunit">
    <text evidence="2">Monomer and homodimer.</text>
</comment>
<dbReference type="FunFam" id="3.40.1280.10:FF:000010">
    <property type="entry name" value="probable methyltransferase TARBP1"/>
    <property type="match status" value="1"/>
</dbReference>
<dbReference type="InterPro" id="IPR029026">
    <property type="entry name" value="tRNA_m1G_MTases_N"/>
</dbReference>
<keyword evidence="7" id="KW-0007">Acetylation</keyword>
<dbReference type="eggNOG" id="KOG0839">
    <property type="taxonomic scope" value="Eukaryota"/>
</dbReference>
<reference evidence="14" key="3">
    <citation type="submission" date="2025-08" db="UniProtKB">
        <authorList>
            <consortium name="Ensembl"/>
        </authorList>
    </citation>
    <scope>IDENTIFICATION</scope>
</reference>
<keyword evidence="4" id="KW-0808">Transferase</keyword>